<name>A0A545UWD1_9HYPO</name>
<dbReference type="InterPro" id="IPR001138">
    <property type="entry name" value="Zn2Cys6_DnaBD"/>
</dbReference>
<dbReference type="STRING" id="43265.A0A545UWD1"/>
<comment type="caution">
    <text evidence="5">The sequence shown here is derived from an EMBL/GenBank/DDBJ whole genome shotgun (WGS) entry which is preliminary data.</text>
</comment>
<evidence type="ECO:0000256" key="2">
    <source>
        <dbReference type="ARBA" id="ARBA00023242"/>
    </source>
</evidence>
<dbReference type="Pfam" id="PF00172">
    <property type="entry name" value="Zn_clus"/>
    <property type="match status" value="1"/>
</dbReference>
<dbReference type="AlphaFoldDB" id="A0A545UWD1"/>
<feature type="compositionally biased region" description="Polar residues" evidence="3">
    <location>
        <begin position="317"/>
        <end position="332"/>
    </location>
</feature>
<dbReference type="PANTHER" id="PTHR37534">
    <property type="entry name" value="TRANSCRIPTIONAL ACTIVATOR PROTEIN UGA3"/>
    <property type="match status" value="1"/>
</dbReference>
<dbReference type="CDD" id="cd12148">
    <property type="entry name" value="fungal_TF_MHR"/>
    <property type="match status" value="1"/>
</dbReference>
<feature type="region of interest" description="Disordered" evidence="3">
    <location>
        <begin position="1"/>
        <end position="34"/>
    </location>
</feature>
<accession>A0A545UWD1</accession>
<dbReference type="SMART" id="SM00066">
    <property type="entry name" value="GAL4"/>
    <property type="match status" value="1"/>
</dbReference>
<feature type="domain" description="Zn(2)-C6 fungal-type" evidence="4">
    <location>
        <begin position="35"/>
        <end position="65"/>
    </location>
</feature>
<dbReference type="OrthoDB" id="415590at2759"/>
<dbReference type="Pfam" id="PF11951">
    <property type="entry name" value="Fungal_trans_2"/>
    <property type="match status" value="1"/>
</dbReference>
<feature type="region of interest" description="Disordered" evidence="3">
    <location>
        <begin position="293"/>
        <end position="332"/>
    </location>
</feature>
<dbReference type="Proteomes" id="UP000315783">
    <property type="component" value="Unassembled WGS sequence"/>
</dbReference>
<dbReference type="PROSITE" id="PS50048">
    <property type="entry name" value="ZN2_CY6_FUNGAL_2"/>
    <property type="match status" value="1"/>
</dbReference>
<evidence type="ECO:0000256" key="1">
    <source>
        <dbReference type="ARBA" id="ARBA00004123"/>
    </source>
</evidence>
<proteinExistence type="predicted"/>
<dbReference type="GO" id="GO:0000981">
    <property type="term" value="F:DNA-binding transcription factor activity, RNA polymerase II-specific"/>
    <property type="evidence" value="ECO:0007669"/>
    <property type="project" value="InterPro"/>
</dbReference>
<dbReference type="PANTHER" id="PTHR37534:SF4">
    <property type="entry name" value="ZN(II)2CYS6 TRANSCRIPTION FACTOR (EUROFUNG)"/>
    <property type="match status" value="1"/>
</dbReference>
<dbReference type="Gene3D" id="4.10.240.10">
    <property type="entry name" value="Zn(2)-C6 fungal-type DNA-binding domain"/>
    <property type="match status" value="1"/>
</dbReference>
<protein>
    <submittedName>
        <fullName evidence="5">C6 zinc finger domain-containing protein</fullName>
    </submittedName>
</protein>
<evidence type="ECO:0000256" key="3">
    <source>
        <dbReference type="SAM" id="MobiDB-lite"/>
    </source>
</evidence>
<dbReference type="GO" id="GO:0008270">
    <property type="term" value="F:zinc ion binding"/>
    <property type="evidence" value="ECO:0007669"/>
    <property type="project" value="InterPro"/>
</dbReference>
<dbReference type="CDD" id="cd00067">
    <property type="entry name" value="GAL4"/>
    <property type="match status" value="1"/>
</dbReference>
<dbReference type="GO" id="GO:0005634">
    <property type="term" value="C:nucleus"/>
    <property type="evidence" value="ECO:0007669"/>
    <property type="project" value="UniProtKB-SubCell"/>
</dbReference>
<gene>
    <name evidence="5" type="ORF">IF1G_07507</name>
</gene>
<keyword evidence="2" id="KW-0539">Nucleus</keyword>
<dbReference type="InterPro" id="IPR021858">
    <property type="entry name" value="Fun_TF"/>
</dbReference>
<dbReference type="GO" id="GO:0045944">
    <property type="term" value="P:positive regulation of transcription by RNA polymerase II"/>
    <property type="evidence" value="ECO:0007669"/>
    <property type="project" value="TreeGrafter"/>
</dbReference>
<dbReference type="InterPro" id="IPR036864">
    <property type="entry name" value="Zn2-C6_fun-type_DNA-bd_sf"/>
</dbReference>
<dbReference type="SUPFAM" id="SSF57701">
    <property type="entry name" value="Zn2/Cys6 DNA-binding domain"/>
    <property type="match status" value="1"/>
</dbReference>
<evidence type="ECO:0000259" key="4">
    <source>
        <dbReference type="PROSITE" id="PS50048"/>
    </source>
</evidence>
<sequence length="705" mass="78091">MAAGSGDAPGGGAGPGDERPPGKTPQPKRTRTRTGCLNCRRKKRKCDEGRPSCGSCLRRGQSCEWGLKVTFRAENAQHLDESHPSMRRSARRFPREFEILDITAEIIRDYDTTSPMWDLYTPNCERSDQRAATTQSDSSYTHGTPVLAANFTRDTSLNATQSPSLPLSRAVSNADMPTPQPHALYHVTQVQSASPAPVQHSDGAVASLLYLSQGRRPYTSRAGGSATGIQIPQVTIDGPGHSGHPGHYLDDGTLPPPTPDGMAADDGVFLPGSAYHELHSTLRSRLIQEVMSTAPSRQDTPAADLGDNESDAPDLSKSFQTSDSMSPGHNQSRILSKEVECRLWRNWFDEIAPWLDKFDNKRHFQHIIPTMAPANEHLRYSILALSARQIELLDHKPTDQSLALYQEAIHLLLPHLPSRSTEVIASCVILCVLEMLSCSPKAWQRHLDGCASLMEAVGIDGCSGGVEQALFWTFARMDVCGGLISSIRTLIPVSRWVTKNNLDEAVKLFHNHPDFSSWANYSVYLLAQVIDLLMPSSAQHGQPEPTLADNKDKRRTRWLKLWEYVCGWHDGRPEPLHPIMTIPSSDPSPFPTIIFSNPAAISGNQLYHTASILMLQNQPQGLRLQPKPRSILWHARRVCAISISNHDHGAWTNSVQPLWIAGRCMSNPMEHGAILTLLEKIERESGWGTRWRADDLKAYWGDLGE</sequence>
<dbReference type="PROSITE" id="PS00463">
    <property type="entry name" value="ZN2_CY6_FUNGAL_1"/>
    <property type="match status" value="1"/>
</dbReference>
<comment type="subcellular location">
    <subcellularLocation>
        <location evidence="1">Nucleus</location>
    </subcellularLocation>
</comment>
<organism evidence="5 6">
    <name type="scientific">Cordyceps javanica</name>
    <dbReference type="NCBI Taxonomy" id="43265"/>
    <lineage>
        <taxon>Eukaryota</taxon>
        <taxon>Fungi</taxon>
        <taxon>Dikarya</taxon>
        <taxon>Ascomycota</taxon>
        <taxon>Pezizomycotina</taxon>
        <taxon>Sordariomycetes</taxon>
        <taxon>Hypocreomycetidae</taxon>
        <taxon>Hypocreales</taxon>
        <taxon>Cordycipitaceae</taxon>
        <taxon>Cordyceps</taxon>
    </lineage>
</organism>
<feature type="region of interest" description="Disordered" evidence="3">
    <location>
        <begin position="239"/>
        <end position="259"/>
    </location>
</feature>
<evidence type="ECO:0000313" key="6">
    <source>
        <dbReference type="Proteomes" id="UP000315783"/>
    </source>
</evidence>
<reference evidence="5 6" key="1">
    <citation type="journal article" date="2019" name="Appl. Microbiol. Biotechnol.">
        <title>Genome sequence of Isaria javanica and comparative genome analysis insights into family S53 peptidase evolution in fungal entomopathogens.</title>
        <authorList>
            <person name="Lin R."/>
            <person name="Zhang X."/>
            <person name="Xin B."/>
            <person name="Zou M."/>
            <person name="Gao Y."/>
            <person name="Qin F."/>
            <person name="Hu Q."/>
            <person name="Xie B."/>
            <person name="Cheng X."/>
        </authorList>
    </citation>
    <scope>NUCLEOTIDE SEQUENCE [LARGE SCALE GENOMIC DNA]</scope>
    <source>
        <strain evidence="5 6">IJ1G</strain>
    </source>
</reference>
<dbReference type="EMBL" id="SPUK01000011">
    <property type="protein sequence ID" value="TQV93775.1"/>
    <property type="molecule type" value="Genomic_DNA"/>
</dbReference>
<dbReference type="GO" id="GO:0000976">
    <property type="term" value="F:transcription cis-regulatory region binding"/>
    <property type="evidence" value="ECO:0007669"/>
    <property type="project" value="TreeGrafter"/>
</dbReference>
<keyword evidence="6" id="KW-1185">Reference proteome</keyword>
<evidence type="ECO:0000313" key="5">
    <source>
        <dbReference type="EMBL" id="TQV93775.1"/>
    </source>
</evidence>